<accession>A0AC35U568</accession>
<evidence type="ECO:0000313" key="1">
    <source>
        <dbReference type="Proteomes" id="UP000095286"/>
    </source>
</evidence>
<reference evidence="2" key="1">
    <citation type="submission" date="2016-11" db="UniProtKB">
        <authorList>
            <consortium name="WormBaseParasite"/>
        </authorList>
    </citation>
    <scope>IDENTIFICATION</scope>
    <source>
        <strain evidence="2">KR3021</strain>
    </source>
</reference>
<evidence type="ECO:0000313" key="2">
    <source>
        <dbReference type="WBParaSite" id="RSKR_0000764200.1"/>
    </source>
</evidence>
<dbReference type="Proteomes" id="UP000095286">
    <property type="component" value="Unplaced"/>
</dbReference>
<protein>
    <submittedName>
        <fullName evidence="2">Protein kinase domain-containing protein</fullName>
    </submittedName>
</protein>
<organism evidence="1 2">
    <name type="scientific">Rhabditophanes sp. KR3021</name>
    <dbReference type="NCBI Taxonomy" id="114890"/>
    <lineage>
        <taxon>Eukaryota</taxon>
        <taxon>Metazoa</taxon>
        <taxon>Ecdysozoa</taxon>
        <taxon>Nematoda</taxon>
        <taxon>Chromadorea</taxon>
        <taxon>Rhabditida</taxon>
        <taxon>Tylenchina</taxon>
        <taxon>Panagrolaimomorpha</taxon>
        <taxon>Strongyloidoidea</taxon>
        <taxon>Alloionematidae</taxon>
        <taxon>Rhabditophanes</taxon>
    </lineage>
</organism>
<proteinExistence type="predicted"/>
<dbReference type="WBParaSite" id="RSKR_0000764200.1">
    <property type="protein sequence ID" value="RSKR_0000764200.1"/>
    <property type="gene ID" value="RSKR_0000764200"/>
</dbReference>
<name>A0AC35U568_9BILA</name>
<sequence>MTALNNLSNSIRFVKMRAKVDNIEEMEAMIFKFTESLGRRSQIEAIYFNSPFGVLKIRKYAGSGNYGEMLFYERGLKKNSKFIGEVKYSSLENSNETTSVLSYALGNIEAIKVLRRQFEKDNIVINLDSVEGLGCFMSLKFILNNNDISEEAALIKMKETMASEFNFTKRNILPFGTYLDLMKTNGLEDSDYDDEHTSDSSVL</sequence>